<name>A0A9D2G6Q4_9FIRM</name>
<feature type="transmembrane region" description="Helical" evidence="6">
    <location>
        <begin position="295"/>
        <end position="317"/>
    </location>
</feature>
<keyword evidence="5 6" id="KW-0472">Membrane</keyword>
<comment type="caution">
    <text evidence="8">The sequence shown here is derived from an EMBL/GenBank/DDBJ whole genome shotgun (WGS) entry which is preliminary data.</text>
</comment>
<evidence type="ECO:0000259" key="7">
    <source>
        <dbReference type="Pfam" id="PF02687"/>
    </source>
</evidence>
<dbReference type="AlphaFoldDB" id="A0A9D2G6Q4"/>
<protein>
    <submittedName>
        <fullName evidence="8">ABC transporter permease</fullName>
    </submittedName>
</protein>
<accession>A0A9D2G6Q4</accession>
<keyword evidence="4 6" id="KW-1133">Transmembrane helix</keyword>
<dbReference type="Pfam" id="PF02687">
    <property type="entry name" value="FtsX"/>
    <property type="match status" value="1"/>
</dbReference>
<evidence type="ECO:0000256" key="4">
    <source>
        <dbReference type="ARBA" id="ARBA00022989"/>
    </source>
</evidence>
<evidence type="ECO:0000256" key="2">
    <source>
        <dbReference type="ARBA" id="ARBA00022475"/>
    </source>
</evidence>
<evidence type="ECO:0000313" key="8">
    <source>
        <dbReference type="EMBL" id="HIZ73335.1"/>
    </source>
</evidence>
<comment type="subcellular location">
    <subcellularLocation>
        <location evidence="1">Cell membrane</location>
        <topology evidence="1">Multi-pass membrane protein</topology>
    </subcellularLocation>
</comment>
<reference evidence="8" key="2">
    <citation type="submission" date="2021-04" db="EMBL/GenBank/DDBJ databases">
        <authorList>
            <person name="Gilroy R."/>
        </authorList>
    </citation>
    <scope>NUCLEOTIDE SEQUENCE</scope>
    <source>
        <strain evidence="8">ChiW7-2402</strain>
    </source>
</reference>
<reference evidence="8" key="1">
    <citation type="journal article" date="2021" name="PeerJ">
        <title>Extensive microbial diversity within the chicken gut microbiome revealed by metagenomics and culture.</title>
        <authorList>
            <person name="Gilroy R."/>
            <person name="Ravi A."/>
            <person name="Getino M."/>
            <person name="Pursley I."/>
            <person name="Horton D.L."/>
            <person name="Alikhan N.F."/>
            <person name="Baker D."/>
            <person name="Gharbi K."/>
            <person name="Hall N."/>
            <person name="Watson M."/>
            <person name="Adriaenssens E.M."/>
            <person name="Foster-Nyarko E."/>
            <person name="Jarju S."/>
            <person name="Secka A."/>
            <person name="Antonio M."/>
            <person name="Oren A."/>
            <person name="Chaudhuri R.R."/>
            <person name="La Ragione R."/>
            <person name="Hildebrand F."/>
            <person name="Pallen M.J."/>
        </authorList>
    </citation>
    <scope>NUCLEOTIDE SEQUENCE</scope>
    <source>
        <strain evidence="8">ChiW7-2402</strain>
    </source>
</reference>
<evidence type="ECO:0000256" key="5">
    <source>
        <dbReference type="ARBA" id="ARBA00023136"/>
    </source>
</evidence>
<evidence type="ECO:0000256" key="3">
    <source>
        <dbReference type="ARBA" id="ARBA00022692"/>
    </source>
</evidence>
<evidence type="ECO:0000256" key="1">
    <source>
        <dbReference type="ARBA" id="ARBA00004651"/>
    </source>
</evidence>
<proteinExistence type="predicted"/>
<dbReference type="InterPro" id="IPR003838">
    <property type="entry name" value="ABC3_permease_C"/>
</dbReference>
<keyword evidence="2" id="KW-1003">Cell membrane</keyword>
<gene>
    <name evidence="8" type="ORF">H9964_07120</name>
</gene>
<dbReference type="Proteomes" id="UP000824102">
    <property type="component" value="Unassembled WGS sequence"/>
</dbReference>
<feature type="transmembrane region" description="Helical" evidence="6">
    <location>
        <begin position="338"/>
        <end position="367"/>
    </location>
</feature>
<dbReference type="EMBL" id="DXBB01000102">
    <property type="protein sequence ID" value="HIZ73335.1"/>
    <property type="molecule type" value="Genomic_DNA"/>
</dbReference>
<sequence length="425" mass="45051">MKAKRLSFRTLAKLSFRGFFDRPVRLAFTVFLSLVSFVLMGTSVTLARYTPEKAMIETYASEVQSFRLTPMGQKPSRAEADALLPLAYGAVTGGAFLDASALVPDDGLLDRAISFQRETGLHVQSAVNVAAYLPPEVEEALSLSWCAGRMPQKEGEAALSSCAANAYLAAGSAKGYAEVVGRRLSYTLPDGTQREAVIVGVYDTSDCGMGGDVFTSCTQDTGAWKGALFLSEDEFWEIAEGAGGADALWYAGDGSRATGEVILAFLNTHWEYSSSVFDVVAVYHEKIGMVQTWCVSLGAALTAFSALLLYQLISVLLDDNLEMLGVLRMLGARGSVCVQIAMTGSIALGLFAGVLGAALSLAGNVLINAIFRTVLRVPIAVAGFDLIAFLSVIALGLAVGALAAVVPSVRLARRSPIQMQPQKRA</sequence>
<dbReference type="GO" id="GO:0005886">
    <property type="term" value="C:plasma membrane"/>
    <property type="evidence" value="ECO:0007669"/>
    <property type="project" value="UniProtKB-SubCell"/>
</dbReference>
<keyword evidence="3 6" id="KW-0812">Transmembrane</keyword>
<feature type="domain" description="ABC3 transporter permease C-terminal" evidence="7">
    <location>
        <begin position="298"/>
        <end position="416"/>
    </location>
</feature>
<evidence type="ECO:0000256" key="6">
    <source>
        <dbReference type="SAM" id="Phobius"/>
    </source>
</evidence>
<feature type="transmembrane region" description="Helical" evidence="6">
    <location>
        <begin position="387"/>
        <end position="409"/>
    </location>
</feature>
<evidence type="ECO:0000313" key="9">
    <source>
        <dbReference type="Proteomes" id="UP000824102"/>
    </source>
</evidence>
<organism evidence="8 9">
    <name type="scientific">Candidatus Gallimonas intestinavium</name>
    <dbReference type="NCBI Taxonomy" id="2838603"/>
    <lineage>
        <taxon>Bacteria</taxon>
        <taxon>Bacillati</taxon>
        <taxon>Bacillota</taxon>
        <taxon>Clostridia</taxon>
        <taxon>Candidatus Gallimonas</taxon>
    </lineage>
</organism>